<keyword evidence="1" id="KW-1133">Transmembrane helix</keyword>
<organism evidence="2">
    <name type="scientific">Arundo donax</name>
    <name type="common">Giant reed</name>
    <name type="synonym">Donax arundinaceus</name>
    <dbReference type="NCBI Taxonomy" id="35708"/>
    <lineage>
        <taxon>Eukaryota</taxon>
        <taxon>Viridiplantae</taxon>
        <taxon>Streptophyta</taxon>
        <taxon>Embryophyta</taxon>
        <taxon>Tracheophyta</taxon>
        <taxon>Spermatophyta</taxon>
        <taxon>Magnoliopsida</taxon>
        <taxon>Liliopsida</taxon>
        <taxon>Poales</taxon>
        <taxon>Poaceae</taxon>
        <taxon>PACMAD clade</taxon>
        <taxon>Arundinoideae</taxon>
        <taxon>Arundineae</taxon>
        <taxon>Arundo</taxon>
    </lineage>
</organism>
<dbReference type="AlphaFoldDB" id="A0A0A9CCP3"/>
<protein>
    <submittedName>
        <fullName evidence="2">Uncharacterized protein</fullName>
    </submittedName>
</protein>
<dbReference type="EMBL" id="GBRH01226760">
    <property type="protein sequence ID" value="JAD71135.1"/>
    <property type="molecule type" value="Transcribed_RNA"/>
</dbReference>
<evidence type="ECO:0000256" key="1">
    <source>
        <dbReference type="SAM" id="Phobius"/>
    </source>
</evidence>
<accession>A0A0A9CCP3</accession>
<proteinExistence type="predicted"/>
<keyword evidence="1" id="KW-0812">Transmembrane</keyword>
<name>A0A0A9CCP3_ARUDO</name>
<evidence type="ECO:0000313" key="2">
    <source>
        <dbReference type="EMBL" id="JAD71135.1"/>
    </source>
</evidence>
<reference evidence="2" key="1">
    <citation type="submission" date="2014-09" db="EMBL/GenBank/DDBJ databases">
        <authorList>
            <person name="Magalhaes I.L.F."/>
            <person name="Oliveira U."/>
            <person name="Santos F.R."/>
            <person name="Vidigal T.H.D.A."/>
            <person name="Brescovit A.D."/>
            <person name="Santos A.J."/>
        </authorList>
    </citation>
    <scope>NUCLEOTIDE SEQUENCE</scope>
    <source>
        <tissue evidence="2">Shoot tissue taken approximately 20 cm above the soil surface</tissue>
    </source>
</reference>
<feature type="transmembrane region" description="Helical" evidence="1">
    <location>
        <begin position="35"/>
        <end position="61"/>
    </location>
</feature>
<keyword evidence="1" id="KW-0472">Membrane</keyword>
<sequence length="75" mass="8736">MFDLLSSPSTSDTKGPFSREEIQKMFLFSPLYKSILMVMCCVGVVNMFLDLLPQFFFYLFWTSRSPACGFDHYLL</sequence>
<reference evidence="2" key="2">
    <citation type="journal article" date="2015" name="Data Brief">
        <title>Shoot transcriptome of the giant reed, Arundo donax.</title>
        <authorList>
            <person name="Barrero R.A."/>
            <person name="Guerrero F.D."/>
            <person name="Moolhuijzen P."/>
            <person name="Goolsby J.A."/>
            <person name="Tidwell J."/>
            <person name="Bellgard S.E."/>
            <person name="Bellgard M.I."/>
        </authorList>
    </citation>
    <scope>NUCLEOTIDE SEQUENCE</scope>
    <source>
        <tissue evidence="2">Shoot tissue taken approximately 20 cm above the soil surface</tissue>
    </source>
</reference>